<accession>A0A2S3IKD9</accession>
<dbReference type="PANTHER" id="PTHR31225">
    <property type="entry name" value="OS04G0344100 PROTEIN-RELATED"/>
    <property type="match status" value="1"/>
</dbReference>
<evidence type="ECO:0000256" key="3">
    <source>
        <dbReference type="ARBA" id="ARBA00022723"/>
    </source>
</evidence>
<dbReference type="InterPro" id="IPR001906">
    <property type="entry name" value="Terpene_synth_N"/>
</dbReference>
<dbReference type="Proteomes" id="UP000243499">
    <property type="component" value="Chromosome 9"/>
</dbReference>
<dbReference type="GO" id="GO:0010333">
    <property type="term" value="F:terpene synthase activity"/>
    <property type="evidence" value="ECO:0007669"/>
    <property type="project" value="InterPro"/>
</dbReference>
<dbReference type="SFLD" id="SFLDS00005">
    <property type="entry name" value="Isoprenoid_Synthase_Type_I"/>
    <property type="match status" value="1"/>
</dbReference>
<organism evidence="8">
    <name type="scientific">Panicum hallii</name>
    <dbReference type="NCBI Taxonomy" id="206008"/>
    <lineage>
        <taxon>Eukaryota</taxon>
        <taxon>Viridiplantae</taxon>
        <taxon>Streptophyta</taxon>
        <taxon>Embryophyta</taxon>
        <taxon>Tracheophyta</taxon>
        <taxon>Spermatophyta</taxon>
        <taxon>Magnoliopsida</taxon>
        <taxon>Liliopsida</taxon>
        <taxon>Poales</taxon>
        <taxon>Poaceae</taxon>
        <taxon>PACMAD clade</taxon>
        <taxon>Panicoideae</taxon>
        <taxon>Panicodae</taxon>
        <taxon>Paniceae</taxon>
        <taxon>Panicinae</taxon>
        <taxon>Panicum</taxon>
        <taxon>Panicum sect. Panicum</taxon>
    </lineage>
</organism>
<comment type="cofactor">
    <cofactor evidence="2">
        <name>Mg(2+)</name>
        <dbReference type="ChEBI" id="CHEBI:18420"/>
    </cofactor>
</comment>
<dbReference type="InterPro" id="IPR044814">
    <property type="entry name" value="Terpene_cyclase_plant_C1"/>
</dbReference>
<dbReference type="SFLD" id="SFLDG01019">
    <property type="entry name" value="Terpene_Cyclase_Like_1_C_Termi"/>
    <property type="match status" value="1"/>
</dbReference>
<keyword evidence="3" id="KW-0479">Metal-binding</keyword>
<evidence type="ECO:0000256" key="4">
    <source>
        <dbReference type="ARBA" id="ARBA00022842"/>
    </source>
</evidence>
<dbReference type="InterPro" id="IPR036965">
    <property type="entry name" value="Terpene_synth_N_sf"/>
</dbReference>
<comment type="cofactor">
    <cofactor evidence="1">
        <name>Mn(2+)</name>
        <dbReference type="ChEBI" id="CHEBI:29035"/>
    </cofactor>
</comment>
<dbReference type="FunFam" id="1.10.600.10:FF:000007">
    <property type="entry name" value="Isoprene synthase, chloroplastic"/>
    <property type="match status" value="1"/>
</dbReference>
<keyword evidence="4" id="KW-0460">Magnesium</keyword>
<dbReference type="AlphaFoldDB" id="A0A2S3IKD9"/>
<dbReference type="InterPro" id="IPR008949">
    <property type="entry name" value="Isoprenoid_synthase_dom_sf"/>
</dbReference>
<proteinExistence type="predicted"/>
<dbReference type="PANTHER" id="PTHR31225:SF252">
    <property type="entry name" value="TERPENE SYNTHASE 12-RELATED"/>
    <property type="match status" value="1"/>
</dbReference>
<gene>
    <name evidence="8" type="ORF">PAHAL_9G173300</name>
</gene>
<dbReference type="Gramene" id="PAN46260">
    <property type="protein sequence ID" value="PAN46260"/>
    <property type="gene ID" value="PAHAL_9G173300"/>
</dbReference>
<dbReference type="GO" id="GO:0016102">
    <property type="term" value="P:diterpenoid biosynthetic process"/>
    <property type="evidence" value="ECO:0007669"/>
    <property type="project" value="InterPro"/>
</dbReference>
<evidence type="ECO:0000259" key="7">
    <source>
        <dbReference type="Pfam" id="PF03936"/>
    </source>
</evidence>
<dbReference type="InterPro" id="IPR034741">
    <property type="entry name" value="Terpene_cyclase-like_1_C"/>
</dbReference>
<sequence>MPPKATAAPFATAGWPAAAATRRPSRRHKLWCSSAAESPDRLQPRRRSANYRPSSWDYDTLLSLKGGSGGRDRVCQCSHDQFKRSVKNMLLGKSEESSCKVNLIGTIQRLGISYHFEEEIRSILSSISTETANDRHVDGVASMALKFRLLRENGFSADPGLLKHNIYAKNCSKATLQRDVNRFLSLYEASYLAFRGEETLDVARKLSTKALRDLMPSMPPHTRKRVAHALDLPLHWRAPRLETRWFIDHCAGGLHPLLLQFAKVDFNNVQRVHQEELARLAGWWRDIGLCDRLTFSRDRLMECFHYANGIVWEPKHGACREMLARVANLIIHLDDVYDVYGTLDELILFTDAIGRWDESPCERLPAYMKALYSVMYNTSNEVADNVLKAHGCSMHSVLGKAWHDISVSFLVEAKWHHGSCRPTLREYLDNGRVSCSAPLLLLHAFPMLSSEVNAKTFSLIQSYPRLVQSASLVLRLCNDSATHTAELQRGDAPSSIAIHMSESGGTEQDSRKAMEDLIMEAWKAINQEAFGSSCKFSRPFAKACVNLARISQCVYHKGDGFGEPNDVKRKQINDLFLEPAVC</sequence>
<dbReference type="EMBL" id="CM008054">
    <property type="protein sequence ID" value="PAN46260.1"/>
    <property type="molecule type" value="Genomic_DNA"/>
</dbReference>
<reference evidence="8" key="1">
    <citation type="submission" date="2018-04" db="EMBL/GenBank/DDBJ databases">
        <title>WGS assembly of Panicum hallii.</title>
        <authorList>
            <person name="Lovell J."/>
            <person name="Jenkins J."/>
            <person name="Lowry D."/>
            <person name="Mamidi S."/>
            <person name="Sreedasyam A."/>
            <person name="Weng X."/>
            <person name="Barry K."/>
            <person name="Bonette J."/>
            <person name="Campitelli B."/>
            <person name="Daum C."/>
            <person name="Gordon S."/>
            <person name="Gould B."/>
            <person name="Lipzen A."/>
            <person name="Macqueen A."/>
            <person name="Palacio-Mejia J."/>
            <person name="Plott C."/>
            <person name="Shakirov E."/>
            <person name="Shu S."/>
            <person name="Yoshinaga Y."/>
            <person name="Zane M."/>
            <person name="Rokhsar D."/>
            <person name="Grimwood J."/>
            <person name="Schmutz J."/>
            <person name="Juenger T."/>
        </authorList>
    </citation>
    <scope>NUCLEOTIDE SEQUENCE [LARGE SCALE GENOMIC DNA]</scope>
    <source>
        <strain evidence="8">FIL2</strain>
    </source>
</reference>
<dbReference type="InterPro" id="IPR050148">
    <property type="entry name" value="Terpene_synthase-like"/>
</dbReference>
<dbReference type="CDD" id="cd00684">
    <property type="entry name" value="Terpene_cyclase_plant_C1"/>
    <property type="match status" value="1"/>
</dbReference>
<evidence type="ECO:0000256" key="2">
    <source>
        <dbReference type="ARBA" id="ARBA00001946"/>
    </source>
</evidence>
<dbReference type="Gene3D" id="1.10.600.10">
    <property type="entry name" value="Farnesyl Diphosphate Synthase"/>
    <property type="match status" value="1"/>
</dbReference>
<dbReference type="GO" id="GO:0000287">
    <property type="term" value="F:magnesium ion binding"/>
    <property type="evidence" value="ECO:0007669"/>
    <property type="project" value="InterPro"/>
</dbReference>
<name>A0A2S3IKD9_9POAL</name>
<dbReference type="Pfam" id="PF01397">
    <property type="entry name" value="Terpene_synth"/>
    <property type="match status" value="1"/>
</dbReference>
<evidence type="ECO:0000256" key="1">
    <source>
        <dbReference type="ARBA" id="ARBA00001936"/>
    </source>
</evidence>
<evidence type="ECO:0000256" key="5">
    <source>
        <dbReference type="SAM" id="MobiDB-lite"/>
    </source>
</evidence>
<evidence type="ECO:0000313" key="8">
    <source>
        <dbReference type="EMBL" id="PAN46260.1"/>
    </source>
</evidence>
<feature type="domain" description="Terpene synthase N-terminal" evidence="6">
    <location>
        <begin position="56"/>
        <end position="230"/>
    </location>
</feature>
<feature type="domain" description="Terpene synthase metal-binding" evidence="7">
    <location>
        <begin position="286"/>
        <end position="523"/>
    </location>
</feature>
<protein>
    <submittedName>
        <fullName evidence="8">Uncharacterized protein</fullName>
    </submittedName>
</protein>
<dbReference type="InterPro" id="IPR008930">
    <property type="entry name" value="Terpenoid_cyclase/PrenylTrfase"/>
</dbReference>
<evidence type="ECO:0000259" key="6">
    <source>
        <dbReference type="Pfam" id="PF01397"/>
    </source>
</evidence>
<dbReference type="Pfam" id="PF03936">
    <property type="entry name" value="Terpene_synth_C"/>
    <property type="match status" value="1"/>
</dbReference>
<dbReference type="SUPFAM" id="SSF48239">
    <property type="entry name" value="Terpenoid cyclases/Protein prenyltransferases"/>
    <property type="match status" value="1"/>
</dbReference>
<dbReference type="Gene3D" id="1.50.10.130">
    <property type="entry name" value="Terpene synthase, N-terminal domain"/>
    <property type="match status" value="1"/>
</dbReference>
<dbReference type="SUPFAM" id="SSF48576">
    <property type="entry name" value="Terpenoid synthases"/>
    <property type="match status" value="1"/>
</dbReference>
<dbReference type="InterPro" id="IPR005630">
    <property type="entry name" value="Terpene_synthase_metal-bd"/>
</dbReference>
<feature type="region of interest" description="Disordered" evidence="5">
    <location>
        <begin position="1"/>
        <end position="22"/>
    </location>
</feature>